<dbReference type="Gene3D" id="1.10.10.10">
    <property type="entry name" value="Winged helix-like DNA-binding domain superfamily/Winged helix DNA-binding domain"/>
    <property type="match status" value="1"/>
</dbReference>
<dbReference type="RefSeq" id="WP_110372530.1">
    <property type="nucleotide sequence ID" value="NZ_CAKNFM010000006.1"/>
</dbReference>
<dbReference type="SUPFAM" id="SSF46785">
    <property type="entry name" value="Winged helix' DNA-binding domain"/>
    <property type="match status" value="1"/>
</dbReference>
<dbReference type="InterPro" id="IPR008920">
    <property type="entry name" value="TF_FadR/GntR_C"/>
</dbReference>
<sequence>MANAGPVRSVKKVSAEVQAADVLRESIVSGRLPPGMKLTEIKLSEQLEVSRATVRTALHQMAQEGLIVQVPYTGWTVMTLTSRDAWELYTLRSSLEALAARLVVERASRSTAESSMVKERLTKSLKALSAACVGGRKAEIAEADFALHKAIIALSGHRRLAEQYLKVEQQIRIYIASSDSLVPHPEQIVAQHQPLVDAIVRGDARMAAELSVTHNTEQGEILVGYLREQEARESA</sequence>
<dbReference type="GO" id="GO:0003677">
    <property type="term" value="F:DNA binding"/>
    <property type="evidence" value="ECO:0007669"/>
    <property type="project" value="UniProtKB-KW"/>
</dbReference>
<protein>
    <submittedName>
        <fullName evidence="4">GntR family transcriptional regulator</fullName>
    </submittedName>
</protein>
<dbReference type="GO" id="GO:0003700">
    <property type="term" value="F:DNA-binding transcription factor activity"/>
    <property type="evidence" value="ECO:0007669"/>
    <property type="project" value="InterPro"/>
</dbReference>
<dbReference type="InterPro" id="IPR036390">
    <property type="entry name" value="WH_DNA-bd_sf"/>
</dbReference>
<dbReference type="Gene3D" id="1.20.120.530">
    <property type="entry name" value="GntR ligand-binding domain-like"/>
    <property type="match status" value="1"/>
</dbReference>
<evidence type="ECO:0000313" key="4">
    <source>
        <dbReference type="EMBL" id="PXW64448.1"/>
    </source>
</evidence>
<dbReference type="Pfam" id="PF00392">
    <property type="entry name" value="GntR"/>
    <property type="match status" value="1"/>
</dbReference>
<evidence type="ECO:0000256" key="3">
    <source>
        <dbReference type="ARBA" id="ARBA00023163"/>
    </source>
</evidence>
<proteinExistence type="predicted"/>
<dbReference type="PROSITE" id="PS50949">
    <property type="entry name" value="HTH_GNTR"/>
    <property type="match status" value="1"/>
</dbReference>
<evidence type="ECO:0000256" key="1">
    <source>
        <dbReference type="ARBA" id="ARBA00023015"/>
    </source>
</evidence>
<comment type="caution">
    <text evidence="4">The sequence shown here is derived from an EMBL/GenBank/DDBJ whole genome shotgun (WGS) entry which is preliminary data.</text>
</comment>
<dbReference type="CDD" id="cd07377">
    <property type="entry name" value="WHTH_GntR"/>
    <property type="match status" value="1"/>
</dbReference>
<dbReference type="InterPro" id="IPR000524">
    <property type="entry name" value="Tscrpt_reg_HTH_GntR"/>
</dbReference>
<reference evidence="4 5" key="1">
    <citation type="submission" date="2018-05" db="EMBL/GenBank/DDBJ databases">
        <title>Genomic Encyclopedia of Type Strains, Phase IV (KMG-IV): sequencing the most valuable type-strain genomes for metagenomic binning, comparative biology and taxonomic classification.</title>
        <authorList>
            <person name="Goeker M."/>
        </authorList>
    </citation>
    <scope>NUCLEOTIDE SEQUENCE [LARGE SCALE GENOMIC DNA]</scope>
    <source>
        <strain evidence="4 5">DSM 6462</strain>
    </source>
</reference>
<dbReference type="OrthoDB" id="9810548at2"/>
<dbReference type="Pfam" id="PF07729">
    <property type="entry name" value="FCD"/>
    <property type="match status" value="1"/>
</dbReference>
<dbReference type="EMBL" id="QJJK01000001">
    <property type="protein sequence ID" value="PXW64448.1"/>
    <property type="molecule type" value="Genomic_DNA"/>
</dbReference>
<dbReference type="Proteomes" id="UP000248021">
    <property type="component" value="Unassembled WGS sequence"/>
</dbReference>
<dbReference type="InterPro" id="IPR011711">
    <property type="entry name" value="GntR_C"/>
</dbReference>
<evidence type="ECO:0000256" key="2">
    <source>
        <dbReference type="ARBA" id="ARBA00023125"/>
    </source>
</evidence>
<dbReference type="SUPFAM" id="SSF48008">
    <property type="entry name" value="GntR ligand-binding domain-like"/>
    <property type="match status" value="1"/>
</dbReference>
<keyword evidence="2" id="KW-0238">DNA-binding</keyword>
<dbReference type="SMART" id="SM00345">
    <property type="entry name" value="HTH_GNTR"/>
    <property type="match status" value="1"/>
</dbReference>
<accession>A0A2V3UUP2</accession>
<dbReference type="AlphaFoldDB" id="A0A2V3UUP2"/>
<dbReference type="SMART" id="SM00895">
    <property type="entry name" value="FCD"/>
    <property type="match status" value="1"/>
</dbReference>
<name>A0A2V3UUP2_9HYPH</name>
<evidence type="ECO:0000313" key="5">
    <source>
        <dbReference type="Proteomes" id="UP000248021"/>
    </source>
</evidence>
<keyword evidence="1" id="KW-0805">Transcription regulation</keyword>
<dbReference type="InterPro" id="IPR036388">
    <property type="entry name" value="WH-like_DNA-bd_sf"/>
</dbReference>
<gene>
    <name evidence="4" type="ORF">C7450_101203</name>
</gene>
<dbReference type="PANTHER" id="PTHR43537:SF45">
    <property type="entry name" value="GNTR FAMILY REGULATORY PROTEIN"/>
    <property type="match status" value="1"/>
</dbReference>
<organism evidence="4 5">
    <name type="scientific">Chelatococcus asaccharovorans</name>
    <dbReference type="NCBI Taxonomy" id="28210"/>
    <lineage>
        <taxon>Bacteria</taxon>
        <taxon>Pseudomonadati</taxon>
        <taxon>Pseudomonadota</taxon>
        <taxon>Alphaproteobacteria</taxon>
        <taxon>Hyphomicrobiales</taxon>
        <taxon>Chelatococcaceae</taxon>
        <taxon>Chelatococcus</taxon>
    </lineage>
</organism>
<keyword evidence="5" id="KW-1185">Reference proteome</keyword>
<keyword evidence="3" id="KW-0804">Transcription</keyword>
<dbReference type="PRINTS" id="PR00035">
    <property type="entry name" value="HTHGNTR"/>
</dbReference>
<dbReference type="PANTHER" id="PTHR43537">
    <property type="entry name" value="TRANSCRIPTIONAL REGULATOR, GNTR FAMILY"/>
    <property type="match status" value="1"/>
</dbReference>